<dbReference type="PROSITE" id="PS51513">
    <property type="entry name" value="FFD"/>
    <property type="match status" value="1"/>
</dbReference>
<feature type="short sequence motif" description="TFG box" evidence="3">
    <location>
        <begin position="407"/>
        <end position="427"/>
    </location>
</feature>
<feature type="domain" description="DFDF" evidence="5">
    <location>
        <begin position="317"/>
        <end position="353"/>
    </location>
</feature>
<reference evidence="9" key="1">
    <citation type="journal article" date="2021" name="Mol. Ecol. Resour.">
        <title>Apolygus lucorum genome provides insights into omnivorousness and mesophyll feeding.</title>
        <authorList>
            <person name="Liu Y."/>
            <person name="Liu H."/>
            <person name="Wang H."/>
            <person name="Huang T."/>
            <person name="Liu B."/>
            <person name="Yang B."/>
            <person name="Yin L."/>
            <person name="Li B."/>
            <person name="Zhang Y."/>
            <person name="Zhang S."/>
            <person name="Jiang F."/>
            <person name="Zhang X."/>
            <person name="Ren Y."/>
            <person name="Wang B."/>
            <person name="Wang S."/>
            <person name="Lu Y."/>
            <person name="Wu K."/>
            <person name="Fan W."/>
            <person name="Wang G."/>
        </authorList>
    </citation>
    <scope>NUCLEOTIDE SEQUENCE</scope>
    <source>
        <strain evidence="9">12Hb</strain>
    </source>
</reference>
<feature type="domain" description="Sm" evidence="8">
    <location>
        <begin position="1"/>
        <end position="82"/>
    </location>
</feature>
<evidence type="ECO:0000259" key="8">
    <source>
        <dbReference type="PROSITE" id="PS52002"/>
    </source>
</evidence>
<dbReference type="InterPro" id="IPR025762">
    <property type="entry name" value="DFDF"/>
</dbReference>
<dbReference type="PROSITE" id="PS52002">
    <property type="entry name" value="SM"/>
    <property type="match status" value="1"/>
</dbReference>
<accession>A0A8S9X461</accession>
<dbReference type="SMART" id="SM01199">
    <property type="entry name" value="FDF"/>
    <property type="match status" value="1"/>
</dbReference>
<name>A0A8S9X461_APOLU</name>
<dbReference type="InterPro" id="IPR010920">
    <property type="entry name" value="LSM_dom_sf"/>
</dbReference>
<proteinExistence type="inferred from homology"/>
<dbReference type="SUPFAM" id="SSF50182">
    <property type="entry name" value="Sm-like ribonucleoproteins"/>
    <property type="match status" value="1"/>
</dbReference>
<dbReference type="CDD" id="cd01736">
    <property type="entry name" value="LSm14_N"/>
    <property type="match status" value="1"/>
</dbReference>
<dbReference type="InterPro" id="IPR025768">
    <property type="entry name" value="TFG_box"/>
</dbReference>
<dbReference type="Gene3D" id="2.30.30.100">
    <property type="match status" value="1"/>
</dbReference>
<evidence type="ECO:0000259" key="7">
    <source>
        <dbReference type="PROSITE" id="PS51536"/>
    </source>
</evidence>
<feature type="compositionally biased region" description="Low complexity" evidence="4">
    <location>
        <begin position="217"/>
        <end position="237"/>
    </location>
</feature>
<dbReference type="GO" id="GO:0003729">
    <property type="term" value="F:mRNA binding"/>
    <property type="evidence" value="ECO:0007669"/>
    <property type="project" value="TreeGrafter"/>
</dbReference>
<feature type="compositionally biased region" description="Polar residues" evidence="4">
    <location>
        <begin position="155"/>
        <end position="167"/>
    </location>
</feature>
<dbReference type="InterPro" id="IPR025609">
    <property type="entry name" value="Lsm14-like_N"/>
</dbReference>
<dbReference type="InterPro" id="IPR019050">
    <property type="entry name" value="FDF_dom"/>
</dbReference>
<feature type="short sequence motif" description="FFD box" evidence="2">
    <location>
        <begin position="384"/>
        <end position="400"/>
    </location>
</feature>
<dbReference type="AlphaFoldDB" id="A0A8S9X461"/>
<feature type="region of interest" description="Disordered" evidence="4">
    <location>
        <begin position="155"/>
        <end position="330"/>
    </location>
</feature>
<sequence length="486" mass="55029">MSSSDMPELGSKISLISKADIRYEGKLYTVDPQDCTIALANVRSFGTEDRKTGHPVPQQNQIYDYILFRATDIKDISVVPPTQLLYDPAIVQLSAPSTMNNTRSFAGSSSTATTSNDYHPLSMGGAGGGFSGFNPMQSNILTRPSPSEFLHHQTNSELLSGSRSSTPGLRRGSPTMEQGTQANARKSPQKDDAGRLRNRSGSRNQERTGNRIRNDSHNNQQQQQQHQPQQHQQNYQNRGRSNYNQHQPGMPQQHQGGNRGPHQQQQQHMQHQGRNQMRNHQQGGHQQGDRWVNRNNRNNGQPQQGNRQNFQRAPGARAKPTPLKFESDYDFDKANNEFEELRNELSKMKLDAPAALPVLNGEEKKDDSGNETCAETLEPSDDPYFYNKNKSFFDNISCEAIERSKGIQRTDWRKERKLNSETFGVSSARRGMYYGRGGMRGGYGYHYQRGGYGYMNRGGFRQPMMMYRQRSQNRPQNHNQAQVANA</sequence>
<dbReference type="Proteomes" id="UP000466442">
    <property type="component" value="Unassembled WGS sequence"/>
</dbReference>
<feature type="compositionally biased region" description="Low complexity" evidence="4">
    <location>
        <begin position="245"/>
        <end position="276"/>
    </location>
</feature>
<evidence type="ECO:0000256" key="2">
    <source>
        <dbReference type="PROSITE-ProRule" id="PRU00846"/>
    </source>
</evidence>
<protein>
    <submittedName>
        <fullName evidence="9">Uncharacterized protein</fullName>
    </submittedName>
</protein>
<dbReference type="Pfam" id="PF12701">
    <property type="entry name" value="LSM14"/>
    <property type="match status" value="1"/>
</dbReference>
<evidence type="ECO:0000256" key="1">
    <source>
        <dbReference type="ARBA" id="ARBA00010415"/>
    </source>
</evidence>
<gene>
    <name evidence="9" type="ORF">GE061_003692</name>
</gene>
<evidence type="ECO:0000313" key="10">
    <source>
        <dbReference type="Proteomes" id="UP000466442"/>
    </source>
</evidence>
<evidence type="ECO:0000313" key="9">
    <source>
        <dbReference type="EMBL" id="KAF6203274.1"/>
    </source>
</evidence>
<dbReference type="SMART" id="SM01271">
    <property type="entry name" value="LSM14"/>
    <property type="match status" value="1"/>
</dbReference>
<dbReference type="GO" id="GO:0033962">
    <property type="term" value="P:P-body assembly"/>
    <property type="evidence" value="ECO:0007669"/>
    <property type="project" value="TreeGrafter"/>
</dbReference>
<feature type="compositionally biased region" description="Polar residues" evidence="4">
    <location>
        <begin position="175"/>
        <end position="186"/>
    </location>
</feature>
<evidence type="ECO:0000256" key="4">
    <source>
        <dbReference type="SAM" id="MobiDB-lite"/>
    </source>
</evidence>
<dbReference type="InterPro" id="IPR047575">
    <property type="entry name" value="Sm"/>
</dbReference>
<dbReference type="OrthoDB" id="21539at2759"/>
<feature type="domain" description="FFD box profile" evidence="6">
    <location>
        <begin position="384"/>
        <end position="400"/>
    </location>
</feature>
<dbReference type="PANTHER" id="PTHR13586">
    <property type="entry name" value="SCD6 PROTEIN-RELATED"/>
    <property type="match status" value="1"/>
</dbReference>
<keyword evidence="10" id="KW-1185">Reference proteome</keyword>
<comment type="caution">
    <text evidence="9">The sequence shown here is derived from an EMBL/GenBank/DDBJ whole genome shotgun (WGS) entry which is preliminary data.</text>
</comment>
<dbReference type="PROSITE" id="PS51512">
    <property type="entry name" value="DFDF"/>
    <property type="match status" value="1"/>
</dbReference>
<dbReference type="PANTHER" id="PTHR13586:SF0">
    <property type="entry name" value="TRAILER HITCH, ISOFORM H"/>
    <property type="match status" value="1"/>
</dbReference>
<dbReference type="EMBL" id="WIXP02000011">
    <property type="protein sequence ID" value="KAF6203274.1"/>
    <property type="molecule type" value="Genomic_DNA"/>
</dbReference>
<evidence type="ECO:0000256" key="3">
    <source>
        <dbReference type="PROSITE-ProRule" id="PRU00869"/>
    </source>
</evidence>
<feature type="compositionally biased region" description="Basic and acidic residues" evidence="4">
    <location>
        <begin position="204"/>
        <end position="216"/>
    </location>
</feature>
<dbReference type="PROSITE" id="PS51536">
    <property type="entry name" value="TFG"/>
    <property type="match status" value="1"/>
</dbReference>
<feature type="domain" description="TFG box profile" evidence="7">
    <location>
        <begin position="407"/>
        <end position="427"/>
    </location>
</feature>
<evidence type="ECO:0000259" key="5">
    <source>
        <dbReference type="PROSITE" id="PS51512"/>
    </source>
</evidence>
<dbReference type="GO" id="GO:0034063">
    <property type="term" value="P:stress granule assembly"/>
    <property type="evidence" value="ECO:0007669"/>
    <property type="project" value="TreeGrafter"/>
</dbReference>
<dbReference type="Pfam" id="PF09532">
    <property type="entry name" value="FDF"/>
    <property type="match status" value="1"/>
</dbReference>
<feature type="compositionally biased region" description="Low complexity" evidence="4">
    <location>
        <begin position="293"/>
        <end position="312"/>
    </location>
</feature>
<evidence type="ECO:0000259" key="6">
    <source>
        <dbReference type="PROSITE" id="PS51513"/>
    </source>
</evidence>
<dbReference type="GO" id="GO:0000932">
    <property type="term" value="C:P-body"/>
    <property type="evidence" value="ECO:0007669"/>
    <property type="project" value="TreeGrafter"/>
</dbReference>
<dbReference type="InterPro" id="IPR025761">
    <property type="entry name" value="FFD_box"/>
</dbReference>
<comment type="similarity">
    <text evidence="1">Belongs to the LSM14 family.</text>
</comment>
<organism evidence="9 10">
    <name type="scientific">Apolygus lucorum</name>
    <name type="common">Small green plant bug</name>
    <name type="synonym">Lygocoris lucorum</name>
    <dbReference type="NCBI Taxonomy" id="248454"/>
    <lineage>
        <taxon>Eukaryota</taxon>
        <taxon>Metazoa</taxon>
        <taxon>Ecdysozoa</taxon>
        <taxon>Arthropoda</taxon>
        <taxon>Hexapoda</taxon>
        <taxon>Insecta</taxon>
        <taxon>Pterygota</taxon>
        <taxon>Neoptera</taxon>
        <taxon>Paraneoptera</taxon>
        <taxon>Hemiptera</taxon>
        <taxon>Heteroptera</taxon>
        <taxon>Panheteroptera</taxon>
        <taxon>Cimicomorpha</taxon>
        <taxon>Miridae</taxon>
        <taxon>Mirini</taxon>
        <taxon>Apolygus</taxon>
    </lineage>
</organism>